<feature type="binding site" evidence="8">
    <location>
        <position position="125"/>
    </location>
    <ligand>
        <name>Mg(2+)</name>
        <dbReference type="ChEBI" id="CHEBI:18420"/>
    </ligand>
</feature>
<dbReference type="GO" id="GO:0004525">
    <property type="term" value="F:ribonuclease III activity"/>
    <property type="evidence" value="ECO:0007669"/>
    <property type="project" value="UniProtKB-UniRule"/>
</dbReference>
<dbReference type="EC" id="3.1.26.3" evidence="8"/>
<evidence type="ECO:0000256" key="4">
    <source>
        <dbReference type="ARBA" id="ARBA00022722"/>
    </source>
</evidence>
<keyword evidence="8" id="KW-0819">tRNA processing</keyword>
<keyword evidence="8" id="KW-0963">Cytoplasm</keyword>
<dbReference type="AlphaFoldDB" id="A0AA97ALV7"/>
<dbReference type="SUPFAM" id="SSF54768">
    <property type="entry name" value="dsRNA-binding domain-like"/>
    <property type="match status" value="1"/>
</dbReference>
<comment type="cofactor">
    <cofactor evidence="8">
        <name>Mg(2+)</name>
        <dbReference type="ChEBI" id="CHEBI:18420"/>
    </cofactor>
</comment>
<dbReference type="GO" id="GO:0005737">
    <property type="term" value="C:cytoplasm"/>
    <property type="evidence" value="ECO:0007669"/>
    <property type="project" value="UniProtKB-SubCell"/>
</dbReference>
<dbReference type="SMART" id="SM00358">
    <property type="entry name" value="DSRM"/>
    <property type="match status" value="1"/>
</dbReference>
<dbReference type="GO" id="GO:0008033">
    <property type="term" value="P:tRNA processing"/>
    <property type="evidence" value="ECO:0007669"/>
    <property type="project" value="UniProtKB-KW"/>
</dbReference>
<feature type="binding site" evidence="8">
    <location>
        <position position="50"/>
    </location>
    <ligand>
        <name>Mg(2+)</name>
        <dbReference type="ChEBI" id="CHEBI:18420"/>
    </ligand>
</feature>
<reference evidence="11" key="1">
    <citation type="submission" date="2020-05" db="EMBL/GenBank/DDBJ databases">
        <authorList>
            <person name="Zhu T."/>
            <person name="Keshari N."/>
            <person name="Lu X."/>
        </authorList>
    </citation>
    <scope>NUCLEOTIDE SEQUENCE</scope>
    <source>
        <strain evidence="11">NK1-12</strain>
    </source>
</reference>
<dbReference type="GO" id="GO:0006397">
    <property type="term" value="P:mRNA processing"/>
    <property type="evidence" value="ECO:0007669"/>
    <property type="project" value="UniProtKB-UniRule"/>
</dbReference>
<dbReference type="InterPro" id="IPR000999">
    <property type="entry name" value="RNase_III_dom"/>
</dbReference>
<keyword evidence="7 8" id="KW-0694">RNA-binding</keyword>
<evidence type="ECO:0000256" key="7">
    <source>
        <dbReference type="ARBA" id="ARBA00022884"/>
    </source>
</evidence>
<comment type="similarity">
    <text evidence="2">Belongs to the ribonuclease III family.</text>
</comment>
<keyword evidence="4 8" id="KW-0540">Nuclease</keyword>
<keyword evidence="6 8" id="KW-0378">Hydrolase</keyword>
<sequence length="238" mass="26463">MIADPRRHKQLQQLVQKLGLPNQLALKWHLLDLALVHPTASTEANYERLEFVGDAVVKLAAAEFLFQTYPDTPEGELSAIRGILVSDRVLAEIADSYGIERYLVVASSITHDKIGRESRLAAAFEALLAALYLSSHNLSLIHPWLDTHWQHYATLVRQDPTLQNYKGALQALTQAAYRTLPEYRVTEVGQTYGDSERFVAEVWVQGKVWGKGKGQSKKAAEQAAAQAAFLTLQAQQAT</sequence>
<dbReference type="GO" id="GO:0003725">
    <property type="term" value="F:double-stranded RNA binding"/>
    <property type="evidence" value="ECO:0007669"/>
    <property type="project" value="TreeGrafter"/>
</dbReference>
<evidence type="ECO:0000256" key="8">
    <source>
        <dbReference type="HAMAP-Rule" id="MF_00104"/>
    </source>
</evidence>
<feature type="active site" evidence="8">
    <location>
        <position position="125"/>
    </location>
</feature>
<dbReference type="SMART" id="SM00535">
    <property type="entry name" value="RIBOc"/>
    <property type="match status" value="1"/>
</dbReference>
<organism evidence="11">
    <name type="scientific">Leptolyngbya sp. NK1-12</name>
    <dbReference type="NCBI Taxonomy" id="2547451"/>
    <lineage>
        <taxon>Bacteria</taxon>
        <taxon>Bacillati</taxon>
        <taxon>Cyanobacteriota</taxon>
        <taxon>Cyanophyceae</taxon>
        <taxon>Leptolyngbyales</taxon>
        <taxon>Leptolyngbyaceae</taxon>
        <taxon>Leptolyngbya group</taxon>
        <taxon>Leptolyngbya</taxon>
    </lineage>
</organism>
<dbReference type="Pfam" id="PF00636">
    <property type="entry name" value="Ribonuclease_3"/>
    <property type="match status" value="1"/>
</dbReference>
<dbReference type="PANTHER" id="PTHR11207">
    <property type="entry name" value="RIBONUCLEASE III"/>
    <property type="match status" value="1"/>
</dbReference>
<dbReference type="PROSITE" id="PS50142">
    <property type="entry name" value="RNASE_3_2"/>
    <property type="match status" value="1"/>
</dbReference>
<keyword evidence="8" id="KW-0699">rRNA-binding</keyword>
<protein>
    <recommendedName>
        <fullName evidence="8">Ribonuclease 3</fullName>
        <ecNumber evidence="8">3.1.26.3</ecNumber>
    </recommendedName>
    <alternativeName>
        <fullName evidence="8">Ribonuclease III</fullName>
        <shortName evidence="8">RNase III</shortName>
    </alternativeName>
</protein>
<evidence type="ECO:0000256" key="2">
    <source>
        <dbReference type="ARBA" id="ARBA00010183"/>
    </source>
</evidence>
<dbReference type="RefSeq" id="WP_316431134.1">
    <property type="nucleotide sequence ID" value="NZ_CP053586.1"/>
</dbReference>
<dbReference type="Gene3D" id="3.30.160.20">
    <property type="match status" value="1"/>
</dbReference>
<dbReference type="InterPro" id="IPR036389">
    <property type="entry name" value="RNase_III_sf"/>
</dbReference>
<dbReference type="SUPFAM" id="SSF69065">
    <property type="entry name" value="RNase III domain-like"/>
    <property type="match status" value="1"/>
</dbReference>
<feature type="domain" description="RNase III" evidence="10">
    <location>
        <begin position="11"/>
        <end position="136"/>
    </location>
</feature>
<accession>A0AA97ALV7</accession>
<evidence type="ECO:0000259" key="10">
    <source>
        <dbReference type="PROSITE" id="PS50142"/>
    </source>
</evidence>
<dbReference type="NCBIfam" id="TIGR02191">
    <property type="entry name" value="RNaseIII"/>
    <property type="match status" value="1"/>
</dbReference>
<dbReference type="Gene3D" id="1.10.1520.10">
    <property type="entry name" value="Ribonuclease III domain"/>
    <property type="match status" value="1"/>
</dbReference>
<evidence type="ECO:0000259" key="9">
    <source>
        <dbReference type="PROSITE" id="PS50137"/>
    </source>
</evidence>
<dbReference type="GO" id="GO:0010468">
    <property type="term" value="P:regulation of gene expression"/>
    <property type="evidence" value="ECO:0007669"/>
    <property type="project" value="TreeGrafter"/>
</dbReference>
<gene>
    <name evidence="8 11" type="primary">rnc</name>
    <name evidence="11" type="ORF">HJG54_20815</name>
</gene>
<keyword evidence="8" id="KW-0460">Magnesium</keyword>
<dbReference type="PROSITE" id="PS50137">
    <property type="entry name" value="DS_RBD"/>
    <property type="match status" value="1"/>
</dbReference>
<evidence type="ECO:0000256" key="6">
    <source>
        <dbReference type="ARBA" id="ARBA00022801"/>
    </source>
</evidence>
<evidence type="ECO:0000256" key="5">
    <source>
        <dbReference type="ARBA" id="ARBA00022759"/>
    </source>
</evidence>
<dbReference type="GO" id="GO:0006364">
    <property type="term" value="P:rRNA processing"/>
    <property type="evidence" value="ECO:0007669"/>
    <property type="project" value="UniProtKB-UniRule"/>
</dbReference>
<feature type="domain" description="DRBM" evidence="9">
    <location>
        <begin position="164"/>
        <end position="234"/>
    </location>
</feature>
<dbReference type="InterPro" id="IPR014720">
    <property type="entry name" value="dsRBD_dom"/>
</dbReference>
<dbReference type="GO" id="GO:0046872">
    <property type="term" value="F:metal ion binding"/>
    <property type="evidence" value="ECO:0007669"/>
    <property type="project" value="UniProtKB-KW"/>
</dbReference>
<dbReference type="PANTHER" id="PTHR11207:SF0">
    <property type="entry name" value="RIBONUCLEASE 3"/>
    <property type="match status" value="1"/>
</dbReference>
<feature type="active site" evidence="8">
    <location>
        <position position="54"/>
    </location>
</feature>
<evidence type="ECO:0000256" key="1">
    <source>
        <dbReference type="ARBA" id="ARBA00000109"/>
    </source>
</evidence>
<dbReference type="Pfam" id="PF00035">
    <property type="entry name" value="dsrm"/>
    <property type="match status" value="1"/>
</dbReference>
<dbReference type="PROSITE" id="PS00517">
    <property type="entry name" value="RNASE_3_1"/>
    <property type="match status" value="1"/>
</dbReference>
<dbReference type="EMBL" id="CP053586">
    <property type="protein sequence ID" value="WNZ25052.1"/>
    <property type="molecule type" value="Genomic_DNA"/>
</dbReference>
<comment type="subcellular location">
    <subcellularLocation>
        <location evidence="8">Cytoplasm</location>
    </subcellularLocation>
</comment>
<comment type="caution">
    <text evidence="8">Lacks conserved residue(s) required for the propagation of feature annotation.</text>
</comment>
<proteinExistence type="inferred from homology"/>
<dbReference type="InterPro" id="IPR011907">
    <property type="entry name" value="RNase_III"/>
</dbReference>
<comment type="catalytic activity">
    <reaction evidence="1 8">
        <text>Endonucleolytic cleavage to 5'-phosphomonoester.</text>
        <dbReference type="EC" id="3.1.26.3"/>
    </reaction>
</comment>
<keyword evidence="8" id="KW-0698">rRNA processing</keyword>
<dbReference type="GO" id="GO:0019843">
    <property type="term" value="F:rRNA binding"/>
    <property type="evidence" value="ECO:0007669"/>
    <property type="project" value="UniProtKB-KW"/>
</dbReference>
<evidence type="ECO:0000313" key="11">
    <source>
        <dbReference type="EMBL" id="WNZ25052.1"/>
    </source>
</evidence>
<keyword evidence="8" id="KW-0479">Metal-binding</keyword>
<keyword evidence="3 8" id="KW-0507">mRNA processing</keyword>
<name>A0AA97ALV7_9CYAN</name>
<comment type="function">
    <text evidence="8">Digests double-stranded RNA. Involved in the processing of primary rRNA transcript to yield the immediate precursors to the large and small rRNAs (23S and 16S). Processes some mRNAs, and tRNAs when they are encoded in the rRNA operon. Processes pre-crRNA and tracrRNA of type II CRISPR loci if present in the organism.</text>
</comment>
<comment type="subunit">
    <text evidence="8">Homodimer.</text>
</comment>
<dbReference type="CDD" id="cd00593">
    <property type="entry name" value="RIBOc"/>
    <property type="match status" value="1"/>
</dbReference>
<evidence type="ECO:0000256" key="3">
    <source>
        <dbReference type="ARBA" id="ARBA00022664"/>
    </source>
</evidence>
<dbReference type="HAMAP" id="MF_00104">
    <property type="entry name" value="RNase_III"/>
    <property type="match status" value="1"/>
</dbReference>
<keyword evidence="5 8" id="KW-0255">Endonuclease</keyword>